<feature type="binding site" evidence="2">
    <location>
        <position position="146"/>
    </location>
    <ligand>
        <name>ATP</name>
        <dbReference type="ChEBI" id="CHEBI:30616"/>
    </ligand>
</feature>
<comment type="catalytic activity">
    <reaction evidence="2">
        <text>thiamine phosphate + ATP = thiamine diphosphate + ADP</text>
        <dbReference type="Rhea" id="RHEA:15913"/>
        <dbReference type="ChEBI" id="CHEBI:30616"/>
        <dbReference type="ChEBI" id="CHEBI:37575"/>
        <dbReference type="ChEBI" id="CHEBI:58937"/>
        <dbReference type="ChEBI" id="CHEBI:456216"/>
        <dbReference type="EC" id="2.7.4.16"/>
    </reaction>
</comment>
<dbReference type="PANTHER" id="PTHR30270:SF0">
    <property type="entry name" value="THIAMINE-MONOPHOSPHATE KINASE"/>
    <property type="match status" value="1"/>
</dbReference>
<proteinExistence type="inferred from homology"/>
<dbReference type="HAMAP" id="MF_02128">
    <property type="entry name" value="TMP_kinase"/>
    <property type="match status" value="1"/>
</dbReference>
<gene>
    <name evidence="2 5" type="primary">thiL</name>
    <name evidence="5" type="ORF">GCM10007071_28630</name>
</gene>
<feature type="binding site" evidence="2">
    <location>
        <position position="75"/>
    </location>
    <ligand>
        <name>Mg(2+)</name>
        <dbReference type="ChEBI" id="CHEBI:18420"/>
        <label>2</label>
    </ligand>
</feature>
<dbReference type="InterPro" id="IPR010918">
    <property type="entry name" value="PurM-like_C_dom"/>
</dbReference>
<dbReference type="Pfam" id="PF00586">
    <property type="entry name" value="AIRS"/>
    <property type="match status" value="1"/>
</dbReference>
<keyword evidence="2 5" id="KW-0418">Kinase</keyword>
<feature type="binding site" evidence="2">
    <location>
        <position position="47"/>
    </location>
    <ligand>
        <name>Mg(2+)</name>
        <dbReference type="ChEBI" id="CHEBI:18420"/>
        <label>1</label>
    </ligand>
</feature>
<keyword evidence="2" id="KW-0479">Metal-binding</keyword>
<sequence length="315" mass="32748">MGEFELIRTLFRPLAEATWQDGVVLGPGDDCAIQRVPPGHELVFSIDTLVAGVHFPAGYDPVRLGWRSLAAAVSDLAAMGADPVCYTLALTLPDADPGWAKSLVGGLEEASRAFGIALAGGDITRGPLTLTIQVHGTVPEGQAIRRSGARSGELVAVTGPLGGAAAALSWLEAASPPASAEGFLARYHRPQPRCELGRQLRGLATAAIDISDGLLADLGHILEASGVGAELEPGRVPRNFDGTQATLDQALNGGDDYELCVILPHSALEQLPGSVADSLWVVGKVCAGSGLRLMHADGVIEEVSVPMGYDHFRGQ</sequence>
<feature type="binding site" evidence="2">
    <location>
        <position position="75"/>
    </location>
    <ligand>
        <name>Mg(2+)</name>
        <dbReference type="ChEBI" id="CHEBI:18420"/>
        <label>3</label>
    </ligand>
</feature>
<dbReference type="Proteomes" id="UP000601597">
    <property type="component" value="Unassembled WGS sequence"/>
</dbReference>
<comment type="similarity">
    <text evidence="2">Belongs to the thiamine-monophosphate kinase family.</text>
</comment>
<dbReference type="SUPFAM" id="SSF55326">
    <property type="entry name" value="PurM N-terminal domain-like"/>
    <property type="match status" value="1"/>
</dbReference>
<feature type="binding site" evidence="2">
    <location>
        <position position="30"/>
    </location>
    <ligand>
        <name>Mg(2+)</name>
        <dbReference type="ChEBI" id="CHEBI:18420"/>
        <label>4</label>
    </ligand>
</feature>
<dbReference type="InterPro" id="IPR016188">
    <property type="entry name" value="PurM-like_N"/>
</dbReference>
<feature type="binding site" evidence="2">
    <location>
        <position position="309"/>
    </location>
    <ligand>
        <name>substrate</name>
    </ligand>
</feature>
<name>A0ABQ3B6J8_9GAMM</name>
<feature type="binding site" evidence="2">
    <location>
        <position position="211"/>
    </location>
    <ligand>
        <name>ATP</name>
        <dbReference type="ChEBI" id="CHEBI:30616"/>
    </ligand>
</feature>
<organism evidence="5 6">
    <name type="scientific">Marinobacter zhanjiangensis</name>
    <dbReference type="NCBI Taxonomy" id="578215"/>
    <lineage>
        <taxon>Bacteria</taxon>
        <taxon>Pseudomonadati</taxon>
        <taxon>Pseudomonadota</taxon>
        <taxon>Gammaproteobacteria</taxon>
        <taxon>Pseudomonadales</taxon>
        <taxon>Marinobacteraceae</taxon>
        <taxon>Marinobacter</taxon>
    </lineage>
</organism>
<dbReference type="Pfam" id="PF02769">
    <property type="entry name" value="AIRS_C"/>
    <property type="match status" value="1"/>
</dbReference>
<dbReference type="Gene3D" id="3.30.1330.10">
    <property type="entry name" value="PurM-like, N-terminal domain"/>
    <property type="match status" value="1"/>
</dbReference>
<evidence type="ECO:0000256" key="2">
    <source>
        <dbReference type="HAMAP-Rule" id="MF_02128"/>
    </source>
</evidence>
<dbReference type="NCBIfam" id="TIGR01379">
    <property type="entry name" value="thiL"/>
    <property type="match status" value="1"/>
</dbReference>
<dbReference type="InterPro" id="IPR036676">
    <property type="entry name" value="PurM-like_C_sf"/>
</dbReference>
<feature type="binding site" evidence="2">
    <location>
        <position position="30"/>
    </location>
    <ligand>
        <name>Mg(2+)</name>
        <dbReference type="ChEBI" id="CHEBI:18420"/>
        <label>3</label>
    </ligand>
</feature>
<feature type="binding site" evidence="2">
    <location>
        <begin position="121"/>
        <end position="122"/>
    </location>
    <ligand>
        <name>ATP</name>
        <dbReference type="ChEBI" id="CHEBI:30616"/>
    </ligand>
</feature>
<dbReference type="SUPFAM" id="SSF56042">
    <property type="entry name" value="PurM C-terminal domain-like"/>
    <property type="match status" value="1"/>
</dbReference>
<feature type="binding site" evidence="2">
    <location>
        <position position="75"/>
    </location>
    <ligand>
        <name>Mg(2+)</name>
        <dbReference type="ChEBI" id="CHEBI:18420"/>
        <label>4</label>
    </ligand>
</feature>
<evidence type="ECO:0000256" key="1">
    <source>
        <dbReference type="ARBA" id="ARBA00022977"/>
    </source>
</evidence>
<keyword evidence="2" id="KW-0547">Nucleotide-binding</keyword>
<keyword evidence="1 2" id="KW-0784">Thiamine biosynthesis</keyword>
<feature type="binding site" evidence="2">
    <location>
        <position position="54"/>
    </location>
    <ligand>
        <name>substrate</name>
    </ligand>
</feature>
<comment type="caution">
    <text evidence="2">Lacks conserved residue(s) required for the propagation of feature annotation.</text>
</comment>
<evidence type="ECO:0000259" key="3">
    <source>
        <dbReference type="Pfam" id="PF00586"/>
    </source>
</evidence>
<comment type="miscellaneous">
    <text evidence="2">Reaction mechanism of ThiL seems to utilize a direct, inline transfer of the gamma-phosphate of ATP to TMP rather than a phosphorylated enzyme intermediate.</text>
</comment>
<keyword evidence="2" id="KW-0460">Magnesium</keyword>
<dbReference type="GO" id="GO:0016301">
    <property type="term" value="F:kinase activity"/>
    <property type="evidence" value="ECO:0007669"/>
    <property type="project" value="UniProtKB-KW"/>
</dbReference>
<dbReference type="Gene3D" id="3.90.650.10">
    <property type="entry name" value="PurM-like C-terminal domain"/>
    <property type="match status" value="1"/>
</dbReference>
<feature type="binding site" evidence="2">
    <location>
        <position position="212"/>
    </location>
    <ligand>
        <name>Mg(2+)</name>
        <dbReference type="ChEBI" id="CHEBI:18420"/>
        <label>5</label>
    </ligand>
</feature>
<feature type="binding site" evidence="2">
    <location>
        <position position="47"/>
    </location>
    <ligand>
        <name>Mg(2+)</name>
        <dbReference type="ChEBI" id="CHEBI:18420"/>
        <label>2</label>
    </ligand>
</feature>
<dbReference type="PANTHER" id="PTHR30270">
    <property type="entry name" value="THIAMINE-MONOPHOSPHATE KINASE"/>
    <property type="match status" value="1"/>
</dbReference>
<keyword evidence="2" id="KW-0808">Transferase</keyword>
<comment type="caution">
    <text evidence="5">The sequence shown here is derived from an EMBL/GenBank/DDBJ whole genome shotgun (WGS) entry which is preliminary data.</text>
</comment>
<evidence type="ECO:0000313" key="6">
    <source>
        <dbReference type="Proteomes" id="UP000601597"/>
    </source>
</evidence>
<reference evidence="6" key="1">
    <citation type="journal article" date="2019" name="Int. J. Syst. Evol. Microbiol.">
        <title>The Global Catalogue of Microorganisms (GCM) 10K type strain sequencing project: providing services to taxonomists for standard genome sequencing and annotation.</title>
        <authorList>
            <consortium name="The Broad Institute Genomics Platform"/>
            <consortium name="The Broad Institute Genome Sequencing Center for Infectious Disease"/>
            <person name="Wu L."/>
            <person name="Ma J."/>
        </authorList>
    </citation>
    <scope>NUCLEOTIDE SEQUENCE [LARGE SCALE GENOMIC DNA]</scope>
    <source>
        <strain evidence="6">KCTC 22280</strain>
    </source>
</reference>
<feature type="domain" description="PurM-like C-terminal" evidence="4">
    <location>
        <begin position="151"/>
        <end position="294"/>
    </location>
</feature>
<evidence type="ECO:0000259" key="4">
    <source>
        <dbReference type="Pfam" id="PF02769"/>
    </source>
</evidence>
<dbReference type="CDD" id="cd02194">
    <property type="entry name" value="ThiL"/>
    <property type="match status" value="1"/>
</dbReference>
<keyword evidence="6" id="KW-1185">Reference proteome</keyword>
<dbReference type="PIRSF" id="PIRSF005303">
    <property type="entry name" value="Thiam_monoph_kin"/>
    <property type="match status" value="1"/>
</dbReference>
<feature type="binding site" evidence="2">
    <location>
        <position position="255"/>
    </location>
    <ligand>
        <name>substrate</name>
    </ligand>
</feature>
<feature type="binding site" evidence="2">
    <location>
        <position position="209"/>
    </location>
    <ligand>
        <name>Mg(2+)</name>
        <dbReference type="ChEBI" id="CHEBI:18420"/>
        <label>3</label>
    </ligand>
</feature>
<keyword evidence="2" id="KW-0067">ATP-binding</keyword>
<comment type="pathway">
    <text evidence="2">Cofactor biosynthesis; thiamine diphosphate biosynthesis; thiamine diphosphate from thiamine phosphate: step 1/1.</text>
</comment>
<feature type="binding site" evidence="2">
    <location>
        <position position="45"/>
    </location>
    <ligand>
        <name>Mg(2+)</name>
        <dbReference type="ChEBI" id="CHEBI:18420"/>
        <label>4</label>
    </ligand>
</feature>
<dbReference type="EC" id="2.7.4.16" evidence="2"/>
<feature type="binding site" evidence="2">
    <location>
        <position position="122"/>
    </location>
    <ligand>
        <name>Mg(2+)</name>
        <dbReference type="ChEBI" id="CHEBI:18420"/>
        <label>1</label>
    </ligand>
</feature>
<protein>
    <recommendedName>
        <fullName evidence="2">Thiamine-monophosphate kinase</fullName>
        <shortName evidence="2">TMP kinase</shortName>
        <shortName evidence="2">Thiamine-phosphate kinase</shortName>
        <ecNumber evidence="2">2.7.4.16</ecNumber>
    </recommendedName>
</protein>
<dbReference type="EMBL" id="BMXV01000006">
    <property type="protein sequence ID" value="GGY79430.1"/>
    <property type="molecule type" value="Genomic_DNA"/>
</dbReference>
<accession>A0ABQ3B6J8</accession>
<feature type="domain" description="PurM-like N-terminal" evidence="3">
    <location>
        <begin position="28"/>
        <end position="138"/>
    </location>
</feature>
<dbReference type="InterPro" id="IPR036921">
    <property type="entry name" value="PurM-like_N_sf"/>
</dbReference>
<comment type="function">
    <text evidence="2">Catalyzes the ATP-dependent phosphorylation of thiamine-monophosphate (TMP) to form thiamine-pyrophosphate (TPP), the active form of vitamin B1.</text>
</comment>
<evidence type="ECO:0000313" key="5">
    <source>
        <dbReference type="EMBL" id="GGY79430.1"/>
    </source>
</evidence>
<dbReference type="InterPro" id="IPR006283">
    <property type="entry name" value="ThiL-like"/>
</dbReference>
<dbReference type="RefSeq" id="WP_189577459.1">
    <property type="nucleotide sequence ID" value="NZ_BMXV01000006.1"/>
</dbReference>